<dbReference type="Pfam" id="PF20210">
    <property type="entry name" value="Laa1_Sip1_HTR5"/>
    <property type="match status" value="1"/>
</dbReference>
<comment type="caution">
    <text evidence="1">The sequence shown here is derived from an EMBL/GenBank/DDBJ whole genome shotgun (WGS) entry which is preliminary data.</text>
</comment>
<name>A0A314XER3_PRUYE</name>
<dbReference type="Proteomes" id="UP000250321">
    <property type="component" value="Unassembled WGS sequence"/>
</dbReference>
<organism evidence="1 2">
    <name type="scientific">Prunus yedoensis var. nudiflora</name>
    <dbReference type="NCBI Taxonomy" id="2094558"/>
    <lineage>
        <taxon>Eukaryota</taxon>
        <taxon>Viridiplantae</taxon>
        <taxon>Streptophyta</taxon>
        <taxon>Embryophyta</taxon>
        <taxon>Tracheophyta</taxon>
        <taxon>Spermatophyta</taxon>
        <taxon>Magnoliopsida</taxon>
        <taxon>eudicotyledons</taxon>
        <taxon>Gunneridae</taxon>
        <taxon>Pentapetalae</taxon>
        <taxon>rosids</taxon>
        <taxon>fabids</taxon>
        <taxon>Rosales</taxon>
        <taxon>Rosaceae</taxon>
        <taxon>Amygdaloideae</taxon>
        <taxon>Amygdaleae</taxon>
        <taxon>Prunus</taxon>
    </lineage>
</organism>
<dbReference type="InterPro" id="IPR046837">
    <property type="entry name" value="Laa1/Sip1/HEATR5-like_HEAT"/>
</dbReference>
<dbReference type="AlphaFoldDB" id="A0A314XER3"/>
<dbReference type="OrthoDB" id="192608at2759"/>
<protein>
    <submittedName>
        <fullName evidence="1">HEAT repeat-containing protein 5B-like isoform X3</fullName>
    </submittedName>
</protein>
<dbReference type="PANTHER" id="PTHR46975:SF2">
    <property type="entry name" value="PROTEIN SWEETIE"/>
    <property type="match status" value="1"/>
</dbReference>
<sequence length="94" mass="11010">MDCEKAKDLLLNVYSLISRPLNDFKDLYYPSFAEWISYKIKIRLLAAHASLKCYSYVFLRRHNSGVPDEYLALLPLFSKSSSVLGKYWIRVLKD</sequence>
<evidence type="ECO:0000313" key="1">
    <source>
        <dbReference type="EMBL" id="PQP91704.1"/>
    </source>
</evidence>
<proteinExistence type="predicted"/>
<keyword evidence="2" id="KW-1185">Reference proteome</keyword>
<dbReference type="PANTHER" id="PTHR46975">
    <property type="entry name" value="PROTEIN SWEETIE"/>
    <property type="match status" value="1"/>
</dbReference>
<evidence type="ECO:0000313" key="2">
    <source>
        <dbReference type="Proteomes" id="UP000250321"/>
    </source>
</evidence>
<dbReference type="EMBL" id="PJQY01002671">
    <property type="protein sequence ID" value="PQP91704.1"/>
    <property type="molecule type" value="Genomic_DNA"/>
</dbReference>
<gene>
    <name evidence="1" type="ORF">Pyn_39771</name>
</gene>
<dbReference type="GO" id="GO:0005975">
    <property type="term" value="P:carbohydrate metabolic process"/>
    <property type="evidence" value="ECO:0007669"/>
    <property type="project" value="InterPro"/>
</dbReference>
<dbReference type="InterPro" id="IPR044218">
    <property type="entry name" value="SWEETIE"/>
</dbReference>
<dbReference type="STRING" id="2094558.A0A314XER3"/>
<reference evidence="1 2" key="1">
    <citation type="submission" date="2018-02" db="EMBL/GenBank/DDBJ databases">
        <title>Draft genome of wild Prunus yedoensis var. nudiflora.</title>
        <authorList>
            <person name="Baek S."/>
            <person name="Kim J.-H."/>
            <person name="Choi K."/>
            <person name="Kim G.-B."/>
            <person name="Cho A."/>
            <person name="Jang H."/>
            <person name="Shin C.-H."/>
            <person name="Yu H.-J."/>
            <person name="Mun J.-H."/>
        </authorList>
    </citation>
    <scope>NUCLEOTIDE SEQUENCE [LARGE SCALE GENOMIC DNA]</scope>
    <source>
        <strain evidence="2">cv. Jeju island</strain>
        <tissue evidence="1">Leaf</tissue>
    </source>
</reference>
<accession>A0A314XER3</accession>